<feature type="transmembrane region" description="Helical" evidence="2">
    <location>
        <begin position="261"/>
        <end position="286"/>
    </location>
</feature>
<sequence length="441" mass="47998">MKNLLKLAIVLMFAFSAVRAQTGKPAVQAKLVVAEKKTVPPVPAPAPKPAVALLISADTVKKMVAQVVSISTDRLSENQASDIAKIKKEIGLDSARRVCIAYPGTILHFRISNPIAFLADRPKDQAKVVIFVHGMEMKGFFTSWQSALTTDILKTKPVKLGDFGDIYISLKRNDTTQAAWNYLYNNKQSIWKSNADIDASIGWEGMSALQKVSKTSAPNVKVVFYLQWVLIPWIALFIVILAIFLYLALGTNVMRESGDDSAFSFSLTQLMFWTIMVIGGFIYILVLTDLPTGFNPSVLLMLGISVTTTGAATFIDARFKQANSEVIKKPTGNFLKDILTSDGTSYSVQRVQAFAWNLVLGLYFIGFTILNFSMPTFSSTLLFLAGITSAAYITTKGPENDVLKKQQTGEGEESATQAAAKPNTATTTPEQPLPATPTAVG</sequence>
<feature type="transmembrane region" description="Helical" evidence="2">
    <location>
        <begin position="225"/>
        <end position="249"/>
    </location>
</feature>
<feature type="transmembrane region" description="Helical" evidence="2">
    <location>
        <begin position="298"/>
        <end position="319"/>
    </location>
</feature>
<feature type="transmembrane region" description="Helical" evidence="2">
    <location>
        <begin position="353"/>
        <end position="370"/>
    </location>
</feature>
<gene>
    <name evidence="4" type="ORF">ACFFGT_10435</name>
</gene>
<accession>A0ABV6L5B2</accession>
<keyword evidence="2" id="KW-0472">Membrane</keyword>
<reference evidence="4 5" key="1">
    <citation type="submission" date="2024-09" db="EMBL/GenBank/DDBJ databases">
        <authorList>
            <person name="Sun Q."/>
            <person name="Mori K."/>
        </authorList>
    </citation>
    <scope>NUCLEOTIDE SEQUENCE [LARGE SCALE GENOMIC DNA]</scope>
    <source>
        <strain evidence="4 5">NCAIM B.02415</strain>
    </source>
</reference>
<feature type="region of interest" description="Disordered" evidence="1">
    <location>
        <begin position="403"/>
        <end position="441"/>
    </location>
</feature>
<dbReference type="Proteomes" id="UP001589828">
    <property type="component" value="Unassembled WGS sequence"/>
</dbReference>
<protein>
    <submittedName>
        <fullName evidence="4">Uncharacterized protein</fullName>
    </submittedName>
</protein>
<dbReference type="RefSeq" id="WP_377022466.1">
    <property type="nucleotide sequence ID" value="NZ_JBHLTS010000021.1"/>
</dbReference>
<comment type="caution">
    <text evidence="4">The sequence shown here is derived from an EMBL/GenBank/DDBJ whole genome shotgun (WGS) entry which is preliminary data.</text>
</comment>
<keyword evidence="2" id="KW-0812">Transmembrane</keyword>
<evidence type="ECO:0000313" key="4">
    <source>
        <dbReference type="EMBL" id="MFC0514622.1"/>
    </source>
</evidence>
<feature type="chain" id="PRO_5045297190" evidence="3">
    <location>
        <begin position="21"/>
        <end position="441"/>
    </location>
</feature>
<keyword evidence="5" id="KW-1185">Reference proteome</keyword>
<keyword evidence="3" id="KW-0732">Signal</keyword>
<evidence type="ECO:0000256" key="3">
    <source>
        <dbReference type="SAM" id="SignalP"/>
    </source>
</evidence>
<organism evidence="4 5">
    <name type="scientific">Mucilaginibacter angelicae</name>
    <dbReference type="NCBI Taxonomy" id="869718"/>
    <lineage>
        <taxon>Bacteria</taxon>
        <taxon>Pseudomonadati</taxon>
        <taxon>Bacteroidota</taxon>
        <taxon>Sphingobacteriia</taxon>
        <taxon>Sphingobacteriales</taxon>
        <taxon>Sphingobacteriaceae</taxon>
        <taxon>Mucilaginibacter</taxon>
    </lineage>
</organism>
<evidence type="ECO:0000256" key="2">
    <source>
        <dbReference type="SAM" id="Phobius"/>
    </source>
</evidence>
<feature type="compositionally biased region" description="Low complexity" evidence="1">
    <location>
        <begin position="415"/>
        <end position="428"/>
    </location>
</feature>
<evidence type="ECO:0000313" key="5">
    <source>
        <dbReference type="Proteomes" id="UP001589828"/>
    </source>
</evidence>
<dbReference type="EMBL" id="JBHLTS010000021">
    <property type="protein sequence ID" value="MFC0514622.1"/>
    <property type="molecule type" value="Genomic_DNA"/>
</dbReference>
<name>A0ABV6L5B2_9SPHI</name>
<keyword evidence="2" id="KW-1133">Transmembrane helix</keyword>
<feature type="signal peptide" evidence="3">
    <location>
        <begin position="1"/>
        <end position="20"/>
    </location>
</feature>
<evidence type="ECO:0000256" key="1">
    <source>
        <dbReference type="SAM" id="MobiDB-lite"/>
    </source>
</evidence>
<proteinExistence type="predicted"/>